<dbReference type="EMBL" id="FQZY01000020">
    <property type="protein sequence ID" value="SHJ87655.1"/>
    <property type="molecule type" value="Genomic_DNA"/>
</dbReference>
<organism evidence="1 2">
    <name type="scientific">Hespellia stercorisuis DSM 15480</name>
    <dbReference type="NCBI Taxonomy" id="1121950"/>
    <lineage>
        <taxon>Bacteria</taxon>
        <taxon>Bacillati</taxon>
        <taxon>Bacillota</taxon>
        <taxon>Clostridia</taxon>
        <taxon>Lachnospirales</taxon>
        <taxon>Lachnospiraceae</taxon>
        <taxon>Hespellia</taxon>
    </lineage>
</organism>
<dbReference type="InterPro" id="IPR010064">
    <property type="entry name" value="HK97-gp10_tail"/>
</dbReference>
<keyword evidence="2" id="KW-1185">Reference proteome</keyword>
<sequence length="123" mass="13722">MAIKIGNLAKEVMKQLDGYGIETGLKVEKISKEVAKDTAKMLNKNSPELTGDYAASWTYGVGETKRTRHTTVVHEEKPEYALTHLLEKGHQNRNGGRTAPAVHIEPAEKAAVEELEKELRKRL</sequence>
<reference evidence="1 2" key="1">
    <citation type="submission" date="2016-11" db="EMBL/GenBank/DDBJ databases">
        <authorList>
            <person name="Jaros S."/>
            <person name="Januszkiewicz K."/>
            <person name="Wedrychowicz H."/>
        </authorList>
    </citation>
    <scope>NUCLEOTIDE SEQUENCE [LARGE SCALE GENOMIC DNA]</scope>
    <source>
        <strain evidence="1 2">DSM 15480</strain>
    </source>
</reference>
<dbReference type="RefSeq" id="WP_084533960.1">
    <property type="nucleotide sequence ID" value="NZ_FQZY01000020.1"/>
</dbReference>
<protein>
    <submittedName>
        <fullName evidence="1">Bacteriophage HK97-gp10, putative tail-component</fullName>
    </submittedName>
</protein>
<evidence type="ECO:0000313" key="2">
    <source>
        <dbReference type="Proteomes" id="UP000184301"/>
    </source>
</evidence>
<dbReference type="OrthoDB" id="1696709at2"/>
<dbReference type="Proteomes" id="UP000184301">
    <property type="component" value="Unassembled WGS sequence"/>
</dbReference>
<dbReference type="STRING" id="1121950.SAMN02745243_01622"/>
<dbReference type="Pfam" id="PF04883">
    <property type="entry name" value="HK97-gp10_like"/>
    <property type="match status" value="1"/>
</dbReference>
<evidence type="ECO:0000313" key="1">
    <source>
        <dbReference type="EMBL" id="SHJ87655.1"/>
    </source>
</evidence>
<dbReference type="AlphaFoldDB" id="A0A1M6MVX5"/>
<gene>
    <name evidence="1" type="ORF">SAMN02745243_01622</name>
</gene>
<accession>A0A1M6MVX5</accession>
<proteinExistence type="predicted"/>
<name>A0A1M6MVX5_9FIRM</name>